<comment type="caution">
    <text evidence="1">The sequence shown here is derived from an EMBL/GenBank/DDBJ whole genome shotgun (WGS) entry which is preliminary data.</text>
</comment>
<accession>A0ABR7FYJ3</accession>
<evidence type="ECO:0000313" key="1">
    <source>
        <dbReference type="EMBL" id="MBC5679863.1"/>
    </source>
</evidence>
<proteinExistence type="predicted"/>
<organism evidence="1 2">
    <name type="scientific">Lachnospira hominis</name>
    <name type="common">ex Liu et al. 2021</name>
    <dbReference type="NCBI Taxonomy" id="2763051"/>
    <lineage>
        <taxon>Bacteria</taxon>
        <taxon>Bacillati</taxon>
        <taxon>Bacillota</taxon>
        <taxon>Clostridia</taxon>
        <taxon>Lachnospirales</taxon>
        <taxon>Lachnospiraceae</taxon>
        <taxon>Lachnospira</taxon>
    </lineage>
</organism>
<gene>
    <name evidence="1" type="ORF">H8S01_02665</name>
</gene>
<keyword evidence="2" id="KW-1185">Reference proteome</keyword>
<name>A0ABR7FYJ3_9FIRM</name>
<dbReference type="RefSeq" id="WP_186836088.1">
    <property type="nucleotide sequence ID" value="NZ_JACOPD010000002.1"/>
</dbReference>
<reference evidence="1 2" key="1">
    <citation type="submission" date="2020-08" db="EMBL/GenBank/DDBJ databases">
        <title>Genome public.</title>
        <authorList>
            <person name="Liu C."/>
            <person name="Sun Q."/>
        </authorList>
    </citation>
    <scope>NUCLEOTIDE SEQUENCE [LARGE SCALE GENOMIC DNA]</scope>
    <source>
        <strain evidence="1 2">NSJ-43</strain>
    </source>
</reference>
<sequence>MYTTNFSIFTQMVNVAKQKNLDYIIMYSYHPINSGNYPHSYSFVLSTNLFTVTFKRKFEEGNDNAVREFIQHNDCVELNCDIRIEKDTIELH</sequence>
<dbReference type="EMBL" id="JACOPD010000002">
    <property type="protein sequence ID" value="MBC5679863.1"/>
    <property type="molecule type" value="Genomic_DNA"/>
</dbReference>
<dbReference type="Proteomes" id="UP000628463">
    <property type="component" value="Unassembled WGS sequence"/>
</dbReference>
<protein>
    <submittedName>
        <fullName evidence="1">Uncharacterized protein</fullName>
    </submittedName>
</protein>
<evidence type="ECO:0000313" key="2">
    <source>
        <dbReference type="Proteomes" id="UP000628463"/>
    </source>
</evidence>